<feature type="region of interest" description="Disordered" evidence="1">
    <location>
        <begin position="20"/>
        <end position="109"/>
    </location>
</feature>
<feature type="transmembrane region" description="Helical" evidence="2">
    <location>
        <begin position="115"/>
        <end position="137"/>
    </location>
</feature>
<dbReference type="SUPFAM" id="SSF56524">
    <property type="entry name" value="Oxidoreductase molybdopterin-binding domain"/>
    <property type="match status" value="1"/>
</dbReference>
<dbReference type="InterPro" id="IPR036374">
    <property type="entry name" value="OxRdtase_Mopterin-bd_sf"/>
</dbReference>
<dbReference type="CDD" id="cd00321">
    <property type="entry name" value="SO_family_Moco"/>
    <property type="match status" value="1"/>
</dbReference>
<evidence type="ECO:0000313" key="4">
    <source>
        <dbReference type="EMBL" id="QIS10537.1"/>
    </source>
</evidence>
<keyword evidence="2" id="KW-0472">Membrane</keyword>
<dbReference type="Proteomes" id="UP000503540">
    <property type="component" value="Chromosome"/>
</dbReference>
<feature type="transmembrane region" description="Helical" evidence="2">
    <location>
        <begin position="234"/>
        <end position="253"/>
    </location>
</feature>
<dbReference type="Pfam" id="PF00174">
    <property type="entry name" value="Oxidored_molyb"/>
    <property type="match status" value="1"/>
</dbReference>
<feature type="compositionally biased region" description="Basic and acidic residues" evidence="1">
    <location>
        <begin position="65"/>
        <end position="76"/>
    </location>
</feature>
<dbReference type="Gene3D" id="3.90.420.10">
    <property type="entry name" value="Oxidoreductase, molybdopterin-binding domain"/>
    <property type="match status" value="1"/>
</dbReference>
<dbReference type="AlphaFoldDB" id="A0A6G9YBS9"/>
<proteinExistence type="predicted"/>
<feature type="domain" description="Oxidoreductase molybdopterin-binding" evidence="3">
    <location>
        <begin position="339"/>
        <end position="470"/>
    </location>
</feature>
<dbReference type="GO" id="GO:0016491">
    <property type="term" value="F:oxidoreductase activity"/>
    <property type="evidence" value="ECO:0007669"/>
    <property type="project" value="InterPro"/>
</dbReference>
<evidence type="ECO:0000256" key="1">
    <source>
        <dbReference type="SAM" id="MobiDB-lite"/>
    </source>
</evidence>
<gene>
    <name evidence="4" type="ORF">F5544_13240</name>
</gene>
<reference evidence="4 5" key="1">
    <citation type="journal article" date="2019" name="ACS Chem. Biol.">
        <title>Identification and Mobilization of a Cryptic Antibiotic Biosynthesis Gene Locus from a Human-Pathogenic Nocardia Isolate.</title>
        <authorList>
            <person name="Herisse M."/>
            <person name="Ishida K."/>
            <person name="Porter J.L."/>
            <person name="Howden B."/>
            <person name="Hertweck C."/>
            <person name="Stinear T.P."/>
            <person name="Pidot S.J."/>
        </authorList>
    </citation>
    <scope>NUCLEOTIDE SEQUENCE [LARGE SCALE GENOMIC DNA]</scope>
    <source>
        <strain evidence="4 5">AUSMDU00012717</strain>
    </source>
</reference>
<dbReference type="PANTHER" id="PTHR43032:SF2">
    <property type="entry name" value="BLL0505 PROTEIN"/>
    <property type="match status" value="1"/>
</dbReference>
<sequence length="471" mass="50844">MCPPRIRYRIATHSAGVARASRRMVPVGSGRRRPDRCDRGSRRVPGAGDRRGERTAYRMVGSSFRTDHRHAAERRSGGGMSESAQRASHTPPPTTSTRHRPLTSSARGPQVASRVGIALGAAVLICFGTGLLSHWIQHPPSWFQWPAHPVWLYRVTQGTHVITGVAAIPLLLVKLWAVYPRLFNRPVFGSPLRMLERGSIALLVGSTIFQLGTGLINIAQYYPWKFFFTTTHYAMAYVAVGALAVHLAVKLPVVRTALRDKDSSEQTDEIGPRDGVSRRAVLTAASVSAGAAAVAVAGQTVPFLRWAAVLAPRSGQGPQGVPVNRSALAAGVDELARDPEYRLTVTVGGLRRRFSRAELLALPQTSAQLPIACVEGWSAGAHWSGVRLSELLAAVGTYRGGDIRFDSLERGGLYATSVLPHHHATDPDTLIALSLNGAPLDIDHGYPCRLIAPNRPGVLQTKWLSGIEVLS</sequence>
<name>A0A6G9YBS9_9NOCA</name>
<accession>A0A6G9YBS9</accession>
<feature type="transmembrane region" description="Helical" evidence="2">
    <location>
        <begin position="200"/>
        <end position="222"/>
    </location>
</feature>
<keyword evidence="2" id="KW-1133">Transmembrane helix</keyword>
<dbReference type="EMBL" id="CP046172">
    <property type="protein sequence ID" value="QIS10537.1"/>
    <property type="molecule type" value="Genomic_DNA"/>
</dbReference>
<keyword evidence="2" id="KW-0812">Transmembrane</keyword>
<dbReference type="PRINTS" id="PR00407">
    <property type="entry name" value="EUMOPTERIN"/>
</dbReference>
<keyword evidence="5" id="KW-1185">Reference proteome</keyword>
<organism evidence="4 5">
    <name type="scientific">Nocardia arthritidis</name>
    <dbReference type="NCBI Taxonomy" id="228602"/>
    <lineage>
        <taxon>Bacteria</taxon>
        <taxon>Bacillati</taxon>
        <taxon>Actinomycetota</taxon>
        <taxon>Actinomycetes</taxon>
        <taxon>Mycobacteriales</taxon>
        <taxon>Nocardiaceae</taxon>
        <taxon>Nocardia</taxon>
    </lineage>
</organism>
<dbReference type="InterPro" id="IPR000572">
    <property type="entry name" value="OxRdtase_Mopterin-bd_dom"/>
</dbReference>
<evidence type="ECO:0000256" key="2">
    <source>
        <dbReference type="SAM" id="Phobius"/>
    </source>
</evidence>
<dbReference type="KEGG" id="nah:F5544_13240"/>
<evidence type="ECO:0000313" key="5">
    <source>
        <dbReference type="Proteomes" id="UP000503540"/>
    </source>
</evidence>
<evidence type="ECO:0000259" key="3">
    <source>
        <dbReference type="Pfam" id="PF00174"/>
    </source>
</evidence>
<dbReference type="PANTHER" id="PTHR43032">
    <property type="entry name" value="PROTEIN-METHIONINE-SULFOXIDE REDUCTASE"/>
    <property type="match status" value="1"/>
</dbReference>
<protein>
    <submittedName>
        <fullName evidence="4">Molybdopterin-dependent oxidoreductase</fullName>
    </submittedName>
</protein>
<dbReference type="InterPro" id="IPR008335">
    <property type="entry name" value="Mopterin_OxRdtase_euk"/>
</dbReference>
<feature type="transmembrane region" description="Helical" evidence="2">
    <location>
        <begin position="157"/>
        <end position="179"/>
    </location>
</feature>